<gene>
    <name evidence="1" type="ORF">T310_9670</name>
</gene>
<dbReference type="GeneID" id="25321602"/>
<dbReference type="AlphaFoldDB" id="A0A0F4YFL6"/>
<organism evidence="1 2">
    <name type="scientific">Rasamsonia emersonii (strain ATCC 16479 / CBS 393.64 / IMI 116815)</name>
    <dbReference type="NCBI Taxonomy" id="1408163"/>
    <lineage>
        <taxon>Eukaryota</taxon>
        <taxon>Fungi</taxon>
        <taxon>Dikarya</taxon>
        <taxon>Ascomycota</taxon>
        <taxon>Pezizomycotina</taxon>
        <taxon>Eurotiomycetes</taxon>
        <taxon>Eurotiomycetidae</taxon>
        <taxon>Eurotiales</taxon>
        <taxon>Trichocomaceae</taxon>
        <taxon>Rasamsonia</taxon>
    </lineage>
</organism>
<evidence type="ECO:0000313" key="1">
    <source>
        <dbReference type="EMBL" id="KKA16716.1"/>
    </source>
</evidence>
<reference evidence="1 2" key="1">
    <citation type="submission" date="2015-04" db="EMBL/GenBank/DDBJ databases">
        <authorList>
            <person name="Heijne W.H."/>
            <person name="Fedorova N.D."/>
            <person name="Nierman W.C."/>
            <person name="Vollebregt A.W."/>
            <person name="Zhao Z."/>
            <person name="Wu L."/>
            <person name="Kumar M."/>
            <person name="Stam H."/>
            <person name="van den Berg M.A."/>
            <person name="Pel H.J."/>
        </authorList>
    </citation>
    <scope>NUCLEOTIDE SEQUENCE [LARGE SCALE GENOMIC DNA]</scope>
    <source>
        <strain evidence="1 2">CBS 393.64</strain>
    </source>
</reference>
<name>A0A0F4YFL6_RASE3</name>
<sequence>MTEWFSDEDLFCGACGTKFWLDKSYDIWYRFYRVDDADREVFTLSGIGALSEGIKRDRLYAPREENEIVKAAHDAGYLGAIASNVCTIYPARYWSSQNCQNYPHGYPFHAKCWILVERCLGLGYIAQHQLEHLIIAIRKYWYKNNYDLDKYMPLRDYTCPWVPFVCYRLVEALDVTWPYQVNPVDIPEVKWLIKQSTRTQSTPVKTAKNPQTCDRENYLSLLPLELRSLVLEFLEDIDVKSCVSALGWSIPESHWRRRLGGLIFEFMEVQCDVYINWEFAYFETQQLLRKILGLENRQRIWKALGSVRGIFQNLEKEESSTRLSVFINETYPIYTGPIDPGLKYFNKHVGCAKPFPHTRFLRGDPPTNERCECEKPLS</sequence>
<dbReference type="RefSeq" id="XP_013323328.1">
    <property type="nucleotide sequence ID" value="XM_013467874.1"/>
</dbReference>
<dbReference type="Proteomes" id="UP000053958">
    <property type="component" value="Unassembled WGS sequence"/>
</dbReference>
<protein>
    <submittedName>
        <fullName evidence="1">Uncharacterized protein</fullName>
    </submittedName>
</protein>
<evidence type="ECO:0000313" key="2">
    <source>
        <dbReference type="Proteomes" id="UP000053958"/>
    </source>
</evidence>
<dbReference type="EMBL" id="LASV01000741">
    <property type="protein sequence ID" value="KKA16716.1"/>
    <property type="molecule type" value="Genomic_DNA"/>
</dbReference>
<accession>A0A0F4YFL6</accession>
<dbReference type="OrthoDB" id="10447722at2759"/>
<proteinExistence type="predicted"/>
<comment type="caution">
    <text evidence="1">The sequence shown here is derived from an EMBL/GenBank/DDBJ whole genome shotgun (WGS) entry which is preliminary data.</text>
</comment>
<keyword evidence="2" id="KW-1185">Reference proteome</keyword>